<organism evidence="1 2">
    <name type="scientific">Roseovarius albus</name>
    <dbReference type="NCBI Taxonomy" id="1247867"/>
    <lineage>
        <taxon>Bacteria</taxon>
        <taxon>Pseudomonadati</taxon>
        <taxon>Pseudomonadota</taxon>
        <taxon>Alphaproteobacteria</taxon>
        <taxon>Rhodobacterales</taxon>
        <taxon>Roseobacteraceae</taxon>
        <taxon>Roseovarius</taxon>
    </lineage>
</organism>
<evidence type="ECO:0000313" key="2">
    <source>
        <dbReference type="Proteomes" id="UP000193061"/>
    </source>
</evidence>
<protein>
    <submittedName>
        <fullName evidence="1">Uncharacterized protein</fullName>
    </submittedName>
</protein>
<dbReference type="EMBL" id="FWFX01000001">
    <property type="protein sequence ID" value="SLN15490.1"/>
    <property type="molecule type" value="Genomic_DNA"/>
</dbReference>
<keyword evidence="2" id="KW-1185">Reference proteome</keyword>
<sequence>MTNMRGTLIAVQVAILAIIAVYGAGVDANQHEKPTELRANIHPE</sequence>
<gene>
    <name evidence="1" type="ORF">ROA7450_00354</name>
</gene>
<proteinExistence type="predicted"/>
<name>A0A1X6YAY6_9RHOB</name>
<accession>A0A1X6YAY6</accession>
<reference evidence="1 2" key="1">
    <citation type="submission" date="2017-03" db="EMBL/GenBank/DDBJ databases">
        <authorList>
            <person name="Afonso C.L."/>
            <person name="Miller P.J."/>
            <person name="Scott M.A."/>
            <person name="Spackman E."/>
            <person name="Goraichik I."/>
            <person name="Dimitrov K.M."/>
            <person name="Suarez D.L."/>
            <person name="Swayne D.E."/>
        </authorList>
    </citation>
    <scope>NUCLEOTIDE SEQUENCE [LARGE SCALE GENOMIC DNA]</scope>
    <source>
        <strain evidence="1 2">CECT 7450</strain>
    </source>
</reference>
<dbReference type="AlphaFoldDB" id="A0A1X6YAY6"/>
<dbReference type="Proteomes" id="UP000193061">
    <property type="component" value="Unassembled WGS sequence"/>
</dbReference>
<evidence type="ECO:0000313" key="1">
    <source>
        <dbReference type="EMBL" id="SLN15490.1"/>
    </source>
</evidence>